<keyword evidence="2" id="KW-1185">Reference proteome</keyword>
<comment type="caution">
    <text evidence="1">The sequence shown here is derived from an EMBL/GenBank/DDBJ whole genome shotgun (WGS) entry which is preliminary data.</text>
</comment>
<evidence type="ECO:0000313" key="1">
    <source>
        <dbReference type="EMBL" id="GAA3776267.1"/>
    </source>
</evidence>
<sequence length="138" mass="14332">MGMRLRDVPTRLATGAYILHSGITKLKAGPELAAGLHASAAGAYPVLKDIPPQKFVRALAVTEIAVGSLLLAPFIPTAVAAVVLTGFSSGLVGMYLRTPALRKPGSIWPSQAGTAISKDSWMLGIGLGMLIGAAERRR</sequence>
<reference evidence="2" key="1">
    <citation type="journal article" date="2019" name="Int. J. Syst. Evol. Microbiol.">
        <title>The Global Catalogue of Microorganisms (GCM) 10K type strain sequencing project: providing services to taxonomists for standard genome sequencing and annotation.</title>
        <authorList>
            <consortium name="The Broad Institute Genomics Platform"/>
            <consortium name="The Broad Institute Genome Sequencing Center for Infectious Disease"/>
            <person name="Wu L."/>
            <person name="Ma J."/>
        </authorList>
    </citation>
    <scope>NUCLEOTIDE SEQUENCE [LARGE SCALE GENOMIC DNA]</scope>
    <source>
        <strain evidence="2">JCM 16950</strain>
    </source>
</reference>
<dbReference type="RefSeq" id="WP_344785022.1">
    <property type="nucleotide sequence ID" value="NZ_BAABAF010000011.1"/>
</dbReference>
<organism evidence="1 2">
    <name type="scientific">Microbacterium kribbense</name>
    <dbReference type="NCBI Taxonomy" id="433645"/>
    <lineage>
        <taxon>Bacteria</taxon>
        <taxon>Bacillati</taxon>
        <taxon>Actinomycetota</taxon>
        <taxon>Actinomycetes</taxon>
        <taxon>Micrococcales</taxon>
        <taxon>Microbacteriaceae</taxon>
        <taxon>Microbacterium</taxon>
    </lineage>
</organism>
<gene>
    <name evidence="1" type="ORF">GCM10022240_29750</name>
</gene>
<evidence type="ECO:0000313" key="2">
    <source>
        <dbReference type="Proteomes" id="UP001500540"/>
    </source>
</evidence>
<accession>A0ABP7GUN9</accession>
<dbReference type="Proteomes" id="UP001500540">
    <property type="component" value="Unassembled WGS sequence"/>
</dbReference>
<protein>
    <recommendedName>
        <fullName evidence="3">DoxX family membrane protein</fullName>
    </recommendedName>
</protein>
<name>A0ABP7GUN9_9MICO</name>
<dbReference type="EMBL" id="BAABAF010000011">
    <property type="protein sequence ID" value="GAA3776267.1"/>
    <property type="molecule type" value="Genomic_DNA"/>
</dbReference>
<evidence type="ECO:0008006" key="3">
    <source>
        <dbReference type="Google" id="ProtNLM"/>
    </source>
</evidence>
<proteinExistence type="predicted"/>